<dbReference type="PANTHER" id="PTHR34571">
    <property type="entry name" value="(S)-UREIDOGLYCINE AMINOHYDROLASE"/>
    <property type="match status" value="1"/>
</dbReference>
<evidence type="ECO:0000259" key="1">
    <source>
        <dbReference type="Pfam" id="PF07883"/>
    </source>
</evidence>
<dbReference type="PANTHER" id="PTHR34571:SF1">
    <property type="entry name" value="(S)-UREIDOGLYCINE AMINOHYDROLASE"/>
    <property type="match status" value="1"/>
</dbReference>
<dbReference type="AlphaFoldDB" id="A0A098B7N9"/>
<sequence>MGYPNDLLSTRAVVQHGRYALIPPEGRVKNVLPNLEQCHVSIIASPHYGPQFAMYTVEVLPGGGTVKPFQEEGIETFVYCLSGQGKVLVEGQEYSIDESGYVFAPASLGVELRNAGDASWKLLLYKQRYRPVEGHAARIVVGRLNDMPYAPYDGMENVRIKDLLPTDLGFDVNFHVLSFLPGGCHPFIETHVQEHGLYLLEGEGVYLIDERWIPVKKEDFIWFGPYVPQACYGVGRTPFTYIYTKDCNRDIKL</sequence>
<evidence type="ECO:0000313" key="4">
    <source>
        <dbReference type="Proteomes" id="UP000054623"/>
    </source>
</evidence>
<dbReference type="InterPro" id="IPR011051">
    <property type="entry name" value="RmlC_Cupin_sf"/>
</dbReference>
<dbReference type="CDD" id="cd02212">
    <property type="entry name" value="cupin_UGlyAH_C"/>
    <property type="match status" value="1"/>
</dbReference>
<dbReference type="InterPro" id="IPR014710">
    <property type="entry name" value="RmlC-like_jellyroll"/>
</dbReference>
<evidence type="ECO:0000313" key="3">
    <source>
        <dbReference type="EMBL" id="KTE93002.1"/>
    </source>
</evidence>
<dbReference type="InterPro" id="IPR017627">
    <property type="entry name" value="UGHY"/>
</dbReference>
<dbReference type="PATRIC" id="fig|49338.4.peg.4840"/>
<name>A0A098B7N9_DESHA</name>
<protein>
    <submittedName>
        <fullName evidence="3">(S)-ureidoglycine aminohydrolase</fullName>
    </submittedName>
    <submittedName>
        <fullName evidence="2">YlbA</fullName>
    </submittedName>
</protein>
<gene>
    <name evidence="3" type="ORF">AT727_16175</name>
    <name evidence="2" type="ORF">DPCES_4501</name>
</gene>
<dbReference type="EMBL" id="LK996017">
    <property type="protein sequence ID" value="CDX04387.1"/>
    <property type="molecule type" value="Genomic_DNA"/>
</dbReference>
<dbReference type="NCBIfam" id="TIGR03214">
    <property type="entry name" value="ura-cupin"/>
    <property type="match status" value="1"/>
</dbReference>
<dbReference type="Pfam" id="PF07883">
    <property type="entry name" value="Cupin_2"/>
    <property type="match status" value="1"/>
</dbReference>
<reference evidence="3 4" key="2">
    <citation type="submission" date="2015-12" db="EMBL/GenBank/DDBJ databases">
        <title>Draft Genome Sequence of Desulfitobacterium hafniense Strain DH, a Sulfate-reducing Bacterium Isolated from Paddy Soils.</title>
        <authorList>
            <person name="Bao P."/>
            <person name="Zhang X."/>
            <person name="Li G."/>
        </authorList>
    </citation>
    <scope>NUCLEOTIDE SEQUENCE [LARGE SCALE GENOMIC DNA]</scope>
    <source>
        <strain evidence="3 4">DH</strain>
    </source>
</reference>
<dbReference type="InterPro" id="IPR013096">
    <property type="entry name" value="Cupin_2"/>
</dbReference>
<dbReference type="InterPro" id="IPR044704">
    <property type="entry name" value="UGlyAH_cupin_N"/>
</dbReference>
<dbReference type="InterPro" id="IPR044697">
    <property type="entry name" value="UGlyAH_cupin_C"/>
</dbReference>
<proteinExistence type="predicted"/>
<evidence type="ECO:0000313" key="2">
    <source>
        <dbReference type="EMBL" id="CDX04387.1"/>
    </source>
</evidence>
<dbReference type="EMBL" id="LOCK01000009">
    <property type="protein sequence ID" value="KTE93002.1"/>
    <property type="molecule type" value="Genomic_DNA"/>
</dbReference>
<accession>A0A098B7N9</accession>
<dbReference type="SUPFAM" id="SSF51182">
    <property type="entry name" value="RmlC-like cupins"/>
    <property type="match status" value="1"/>
</dbReference>
<dbReference type="RefSeq" id="WP_018213868.1">
    <property type="nucleotide sequence ID" value="NZ_JAYFNZ010000006.1"/>
</dbReference>
<reference evidence="2" key="1">
    <citation type="submission" date="2014-07" db="EMBL/GenBank/DDBJ databases">
        <authorList>
            <person name="Hornung V.Bastian."/>
        </authorList>
    </citation>
    <scope>NUCLEOTIDE SEQUENCE</scope>
    <source>
        <strain evidence="2">PCE-S</strain>
    </source>
</reference>
<dbReference type="CDD" id="cd02211">
    <property type="entry name" value="cupin_UGlyAH_N"/>
    <property type="match status" value="1"/>
</dbReference>
<keyword evidence="3" id="KW-0378">Hydrolase</keyword>
<organism evidence="2">
    <name type="scientific">Desulfitobacterium hafniense</name>
    <name type="common">Desulfitobacterium frappieri</name>
    <dbReference type="NCBI Taxonomy" id="49338"/>
    <lineage>
        <taxon>Bacteria</taxon>
        <taxon>Bacillati</taxon>
        <taxon>Bacillota</taxon>
        <taxon>Clostridia</taxon>
        <taxon>Eubacteriales</taxon>
        <taxon>Desulfitobacteriaceae</taxon>
        <taxon>Desulfitobacterium</taxon>
    </lineage>
</organism>
<dbReference type="GO" id="GO:0071522">
    <property type="term" value="F:ureidoglycine aminohydrolase activity"/>
    <property type="evidence" value="ECO:0007669"/>
    <property type="project" value="InterPro"/>
</dbReference>
<dbReference type="Proteomes" id="UP000054623">
    <property type="component" value="Unassembled WGS sequence"/>
</dbReference>
<feature type="domain" description="Cupin type-2" evidence="1">
    <location>
        <begin position="57"/>
        <end position="123"/>
    </location>
</feature>
<dbReference type="OrthoDB" id="9814939at2"/>
<dbReference type="Gene3D" id="2.60.120.10">
    <property type="entry name" value="Jelly Rolls"/>
    <property type="match status" value="1"/>
</dbReference>